<evidence type="ECO:0000256" key="6">
    <source>
        <dbReference type="ARBA" id="ARBA00022989"/>
    </source>
</evidence>
<feature type="transmembrane region" description="Helical" evidence="8">
    <location>
        <begin position="64"/>
        <end position="87"/>
    </location>
</feature>
<evidence type="ECO:0000256" key="1">
    <source>
        <dbReference type="ARBA" id="ARBA00004651"/>
    </source>
</evidence>
<keyword evidence="4" id="KW-1003">Cell membrane</keyword>
<accession>A0A366F260</accession>
<dbReference type="AlphaFoldDB" id="A0A366F260"/>
<dbReference type="InterPro" id="IPR000515">
    <property type="entry name" value="MetI-like"/>
</dbReference>
<dbReference type="GO" id="GO:0005886">
    <property type="term" value="C:plasma membrane"/>
    <property type="evidence" value="ECO:0007669"/>
    <property type="project" value="UniProtKB-SubCell"/>
</dbReference>
<feature type="transmembrane region" description="Helical" evidence="8">
    <location>
        <begin position="153"/>
        <end position="174"/>
    </location>
</feature>
<comment type="similarity">
    <text evidence="2">Belongs to the binding-protein-dependent transport system permease family. CysTW subfamily.</text>
</comment>
<comment type="subcellular location">
    <subcellularLocation>
        <location evidence="1 8">Cell membrane</location>
        <topology evidence="1 8">Multi-pass membrane protein</topology>
    </subcellularLocation>
</comment>
<dbReference type="OrthoDB" id="9807047at2"/>
<evidence type="ECO:0000256" key="4">
    <source>
        <dbReference type="ARBA" id="ARBA00022475"/>
    </source>
</evidence>
<comment type="caution">
    <text evidence="10">The sequence shown here is derived from an EMBL/GenBank/DDBJ whole genome shotgun (WGS) entry which is preliminary data.</text>
</comment>
<evidence type="ECO:0000256" key="2">
    <source>
        <dbReference type="ARBA" id="ARBA00007069"/>
    </source>
</evidence>
<evidence type="ECO:0000313" key="10">
    <source>
        <dbReference type="EMBL" id="RBP08694.1"/>
    </source>
</evidence>
<keyword evidence="7 8" id="KW-0472">Membrane</keyword>
<sequence>MDGGRTFLAATVGPVLVALIVLCLAPLGVLLVVSFFRVDFVSIVPDPSLHNYAQVLSSGSYRYLIAKALMSGATIAAITAVIAYPVAFFIAKRIREVKAALLTALLIPLYTGDLVRIFAWRLILGREGVLNSFLIWTGAIDRPIETLLFSPTATTIVLVYNYLPFMVLGLWLSFETLDDHLFEAAADLGAGRTTILLRLVLPLTAPGLVAGALMVFALVVGDFITPQLIGGASGVTVISAIADLFGAAFDWPLGSAIAWTLLVAMVGVVAAVVVILGRTPWGSAAFGRG</sequence>
<proteinExistence type="inferred from homology"/>
<organism evidence="10 11">
    <name type="scientific">Roseiarcus fermentans</name>
    <dbReference type="NCBI Taxonomy" id="1473586"/>
    <lineage>
        <taxon>Bacteria</taxon>
        <taxon>Pseudomonadati</taxon>
        <taxon>Pseudomonadota</taxon>
        <taxon>Alphaproteobacteria</taxon>
        <taxon>Hyphomicrobiales</taxon>
        <taxon>Roseiarcaceae</taxon>
        <taxon>Roseiarcus</taxon>
    </lineage>
</organism>
<dbReference type="RefSeq" id="WP_113891071.1">
    <property type="nucleotide sequence ID" value="NZ_QNRK01000024.1"/>
</dbReference>
<dbReference type="SUPFAM" id="SSF161098">
    <property type="entry name" value="MetI-like"/>
    <property type="match status" value="1"/>
</dbReference>
<evidence type="ECO:0000256" key="3">
    <source>
        <dbReference type="ARBA" id="ARBA00022448"/>
    </source>
</evidence>
<dbReference type="GO" id="GO:0055085">
    <property type="term" value="P:transmembrane transport"/>
    <property type="evidence" value="ECO:0007669"/>
    <property type="project" value="InterPro"/>
</dbReference>
<keyword evidence="6 8" id="KW-1133">Transmembrane helix</keyword>
<feature type="transmembrane region" description="Helical" evidence="8">
    <location>
        <begin position="99"/>
        <end position="123"/>
    </location>
</feature>
<feature type="domain" description="ABC transmembrane type-1" evidence="9">
    <location>
        <begin position="65"/>
        <end position="274"/>
    </location>
</feature>
<keyword evidence="5 8" id="KW-0812">Transmembrane</keyword>
<keyword evidence="3 8" id="KW-0813">Transport</keyword>
<name>A0A366F260_9HYPH</name>
<gene>
    <name evidence="10" type="ORF">DFR50_12481</name>
</gene>
<dbReference type="PANTHER" id="PTHR42929">
    <property type="entry name" value="INNER MEMBRANE ABC TRANSPORTER PERMEASE PROTEIN YDCU-RELATED-RELATED"/>
    <property type="match status" value="1"/>
</dbReference>
<dbReference type="Pfam" id="PF00528">
    <property type="entry name" value="BPD_transp_1"/>
    <property type="match status" value="1"/>
</dbReference>
<evidence type="ECO:0000256" key="7">
    <source>
        <dbReference type="ARBA" id="ARBA00023136"/>
    </source>
</evidence>
<dbReference type="EMBL" id="QNRK01000024">
    <property type="protein sequence ID" value="RBP08694.1"/>
    <property type="molecule type" value="Genomic_DNA"/>
</dbReference>
<feature type="transmembrane region" description="Helical" evidence="8">
    <location>
        <begin position="7"/>
        <end position="36"/>
    </location>
</feature>
<dbReference type="Gene3D" id="1.10.3720.10">
    <property type="entry name" value="MetI-like"/>
    <property type="match status" value="1"/>
</dbReference>
<evidence type="ECO:0000256" key="5">
    <source>
        <dbReference type="ARBA" id="ARBA00022692"/>
    </source>
</evidence>
<dbReference type="PROSITE" id="PS50928">
    <property type="entry name" value="ABC_TM1"/>
    <property type="match status" value="1"/>
</dbReference>
<dbReference type="CDD" id="cd06261">
    <property type="entry name" value="TM_PBP2"/>
    <property type="match status" value="1"/>
</dbReference>
<evidence type="ECO:0000313" key="11">
    <source>
        <dbReference type="Proteomes" id="UP000253529"/>
    </source>
</evidence>
<dbReference type="InterPro" id="IPR035906">
    <property type="entry name" value="MetI-like_sf"/>
</dbReference>
<evidence type="ECO:0000256" key="8">
    <source>
        <dbReference type="RuleBase" id="RU363032"/>
    </source>
</evidence>
<dbReference type="PANTHER" id="PTHR42929:SF1">
    <property type="entry name" value="INNER MEMBRANE ABC TRANSPORTER PERMEASE PROTEIN YDCU-RELATED"/>
    <property type="match status" value="1"/>
</dbReference>
<dbReference type="Proteomes" id="UP000253529">
    <property type="component" value="Unassembled WGS sequence"/>
</dbReference>
<feature type="transmembrane region" description="Helical" evidence="8">
    <location>
        <begin position="256"/>
        <end position="276"/>
    </location>
</feature>
<feature type="transmembrane region" description="Helical" evidence="8">
    <location>
        <begin position="195"/>
        <end position="221"/>
    </location>
</feature>
<feature type="transmembrane region" description="Helical" evidence="8">
    <location>
        <begin position="227"/>
        <end position="249"/>
    </location>
</feature>
<evidence type="ECO:0000259" key="9">
    <source>
        <dbReference type="PROSITE" id="PS50928"/>
    </source>
</evidence>
<reference evidence="10 11" key="1">
    <citation type="submission" date="2018-06" db="EMBL/GenBank/DDBJ databases">
        <title>Genomic Encyclopedia of Type Strains, Phase IV (KMG-IV): sequencing the most valuable type-strain genomes for metagenomic binning, comparative biology and taxonomic classification.</title>
        <authorList>
            <person name="Goeker M."/>
        </authorList>
    </citation>
    <scope>NUCLEOTIDE SEQUENCE [LARGE SCALE GENOMIC DNA]</scope>
    <source>
        <strain evidence="10 11">DSM 24875</strain>
    </source>
</reference>
<protein>
    <submittedName>
        <fullName evidence="10">Spermidine/putrescine transport system permease protein</fullName>
    </submittedName>
</protein>
<keyword evidence="11" id="KW-1185">Reference proteome</keyword>